<dbReference type="Gene3D" id="3.40.50.300">
    <property type="entry name" value="P-loop containing nucleotide triphosphate hydrolases"/>
    <property type="match status" value="2"/>
</dbReference>
<name>A0A0M3AJ24_9SPHN</name>
<keyword evidence="3" id="KW-1185">Reference proteome</keyword>
<sequence length="617" mass="68512">MKLASVSLHNFRSYRDRVTVKIDDFTTVMGRNDVGKSTVLEALEIFFNQQVVKLDQADPCVHGADKVVEISCTFDEFPNALTLDEQSQTSLEAEYLLNCEGLLEIVKRFDCKGAKPKEEVFARALHPSAAELADLLQLKNTALKERAASVGADLTGVDKRSNVALRAAIRDRVGVGDLEIRLVPLAEDEAKKVWVQLQRELPTFALFQADRASTDDDREVADPMKIAVAAAMKEIEAELEQIKLKVQTSVMDVAQRTLAKLREMDPLLAQQLTPTFKAEPKWDSFKLSLTGDDQIPINKRGSGVRRLILLNFFRAEVERRRAESSTRRVIYAIEEPESSQHPNNQIMLVRALLALAEDPNTQVLMTTHVPAIASLLPTSSIRFISRNDDGHTQVEEGTDAVLEKVADSLGVLPDKRAKVAIFVEGPHDVTFLTNVARIYRSAHADLVDLEDHRIAFVPTGGSTLKQWVDRRYLAHAGMVEVHIYDRDDQVNPKYADAVQKVNARGGADIAFLTTKREMENYLHPDCIVAEYQPDYNIEVTFTDWCDVPAIVAETVHTASGATDWAGLSVEKQGKKSSRAKSRLNNGASARMSIAHLGQTDPGGEILGWLQAVRDRVA</sequence>
<dbReference type="EMBL" id="LBIC01000013">
    <property type="protein sequence ID" value="KKW89983.1"/>
    <property type="molecule type" value="Genomic_DNA"/>
</dbReference>
<proteinExistence type="predicted"/>
<dbReference type="Proteomes" id="UP000033874">
    <property type="component" value="Unassembled WGS sequence"/>
</dbReference>
<evidence type="ECO:0000313" key="3">
    <source>
        <dbReference type="Proteomes" id="UP000033874"/>
    </source>
</evidence>
<organism evidence="2 3">
    <name type="scientific">Sphingobium chungbukense</name>
    <dbReference type="NCBI Taxonomy" id="56193"/>
    <lineage>
        <taxon>Bacteria</taxon>
        <taxon>Pseudomonadati</taxon>
        <taxon>Pseudomonadota</taxon>
        <taxon>Alphaproteobacteria</taxon>
        <taxon>Sphingomonadales</taxon>
        <taxon>Sphingomonadaceae</taxon>
        <taxon>Sphingobium</taxon>
    </lineage>
</organism>
<dbReference type="InterPro" id="IPR041685">
    <property type="entry name" value="AAA_GajA/Old/RecF-like"/>
</dbReference>
<dbReference type="PANTHER" id="PTHR43581:SF4">
    <property type="entry name" value="ATP_GTP PHOSPHATASE"/>
    <property type="match status" value="1"/>
</dbReference>
<evidence type="ECO:0000259" key="1">
    <source>
        <dbReference type="Pfam" id="PF13175"/>
    </source>
</evidence>
<dbReference type="PANTHER" id="PTHR43581">
    <property type="entry name" value="ATP/GTP PHOSPHATASE"/>
    <property type="match status" value="1"/>
</dbReference>
<evidence type="ECO:0000313" key="2">
    <source>
        <dbReference type="EMBL" id="KKW89983.1"/>
    </source>
</evidence>
<comment type="caution">
    <text evidence="2">The sequence shown here is derived from an EMBL/GenBank/DDBJ whole genome shotgun (WGS) entry which is preliminary data.</text>
</comment>
<dbReference type="AlphaFoldDB" id="A0A0M3AJ24"/>
<accession>A0A0M3AJ24</accession>
<dbReference type="SUPFAM" id="SSF52540">
    <property type="entry name" value="P-loop containing nucleoside triphosphate hydrolases"/>
    <property type="match status" value="1"/>
</dbReference>
<dbReference type="PATRIC" id="fig|56193.3.peg.4718"/>
<dbReference type="InterPro" id="IPR051396">
    <property type="entry name" value="Bact_Antivir_Def_Nuclease"/>
</dbReference>
<protein>
    <recommendedName>
        <fullName evidence="1">Endonuclease GajA/Old nuclease/RecF-like AAA domain-containing protein</fullName>
    </recommendedName>
</protein>
<feature type="domain" description="Endonuclease GajA/Old nuclease/RecF-like AAA" evidence="1">
    <location>
        <begin position="1"/>
        <end position="373"/>
    </location>
</feature>
<dbReference type="InterPro" id="IPR027417">
    <property type="entry name" value="P-loop_NTPase"/>
</dbReference>
<dbReference type="Pfam" id="PF13175">
    <property type="entry name" value="AAA_15"/>
    <property type="match status" value="1"/>
</dbReference>
<gene>
    <name evidence="2" type="ORF">YP76_22440</name>
</gene>
<reference evidence="2 3" key="1">
    <citation type="submission" date="2015-04" db="EMBL/GenBank/DDBJ databases">
        <title>Genome sequence of aromatic hydrocarbons-degrading Sphingobium chungbukense DJ77.</title>
        <authorList>
            <person name="Kim Y.-C."/>
            <person name="Chae J.-C."/>
        </authorList>
    </citation>
    <scope>NUCLEOTIDE SEQUENCE [LARGE SCALE GENOMIC DNA]</scope>
    <source>
        <strain evidence="2 3">DJ77</strain>
    </source>
</reference>